<gene>
    <name evidence="1" type="ORF">JAN5088_03313</name>
</gene>
<sequence length="48" mass="5031">MPMSECMGMMNGPMMGMMMLGGGLVLLLVLAVLILSVVALVKYLRGSA</sequence>
<organism evidence="1 2">
    <name type="scientific">Jannaschia rubra</name>
    <dbReference type="NCBI Taxonomy" id="282197"/>
    <lineage>
        <taxon>Bacteria</taxon>
        <taxon>Pseudomonadati</taxon>
        <taxon>Pseudomonadota</taxon>
        <taxon>Alphaproteobacteria</taxon>
        <taxon>Rhodobacterales</taxon>
        <taxon>Roseobacteraceae</taxon>
        <taxon>Jannaschia</taxon>
    </lineage>
</organism>
<dbReference type="AlphaFoldDB" id="A0A0M6XV63"/>
<proteinExistence type="predicted"/>
<evidence type="ECO:0000313" key="1">
    <source>
        <dbReference type="EMBL" id="CTQ34517.1"/>
    </source>
</evidence>
<dbReference type="Proteomes" id="UP000048908">
    <property type="component" value="Unassembled WGS sequence"/>
</dbReference>
<dbReference type="EMBL" id="CXPG01000022">
    <property type="protein sequence ID" value="CTQ34517.1"/>
    <property type="molecule type" value="Genomic_DNA"/>
</dbReference>
<accession>A0A0M6XV63</accession>
<keyword evidence="2" id="KW-1185">Reference proteome</keyword>
<evidence type="ECO:0000313" key="2">
    <source>
        <dbReference type="Proteomes" id="UP000048908"/>
    </source>
</evidence>
<name>A0A0M6XV63_9RHOB</name>
<reference evidence="1 2" key="1">
    <citation type="submission" date="2015-07" db="EMBL/GenBank/DDBJ databases">
        <authorList>
            <person name="Noorani M."/>
        </authorList>
    </citation>
    <scope>NUCLEOTIDE SEQUENCE [LARGE SCALE GENOMIC DNA]</scope>
    <source>
        <strain evidence="1 2">CECT 5088</strain>
    </source>
</reference>
<protein>
    <submittedName>
        <fullName evidence="1">Uncharacterized protein</fullName>
    </submittedName>
</protein>